<dbReference type="PANTHER" id="PTHR43792:SF16">
    <property type="entry name" value="N-ACETYLTRANSFERASE DOMAIN-CONTAINING PROTEIN"/>
    <property type="match status" value="1"/>
</dbReference>
<dbReference type="RefSeq" id="WP_147166940.1">
    <property type="nucleotide sequence ID" value="NZ_VOOR01000013.1"/>
</dbReference>
<dbReference type="PROSITE" id="PS51186">
    <property type="entry name" value="GNAT"/>
    <property type="match status" value="1"/>
</dbReference>
<organism evidence="2 3">
    <name type="scientific">Phaeodactylibacter luteus</name>
    <dbReference type="NCBI Taxonomy" id="1564516"/>
    <lineage>
        <taxon>Bacteria</taxon>
        <taxon>Pseudomonadati</taxon>
        <taxon>Bacteroidota</taxon>
        <taxon>Saprospiria</taxon>
        <taxon>Saprospirales</taxon>
        <taxon>Haliscomenobacteraceae</taxon>
        <taxon>Phaeodactylibacter</taxon>
    </lineage>
</organism>
<feature type="domain" description="N-acetyltransferase" evidence="1">
    <location>
        <begin position="10"/>
        <end position="179"/>
    </location>
</feature>
<dbReference type="Proteomes" id="UP000321580">
    <property type="component" value="Unassembled WGS sequence"/>
</dbReference>
<sequence length="181" mass="20626">MKIHIETSRLILRDIEADDLQGLFELDSDPEVHRYLGGKPIKSLQEAEGIIAYIRKQYEDDGIGRWAVAGKASGEFIGWAGLKYERSVRETPYFDLGYRLKRRFWGQGIATEAAQHALSYGFREMGLQQVFAGAHIENAGSNRVLQKIGLNFLETFEFDGALHHWYGLGRAEWAEKKQPSH</sequence>
<dbReference type="Gene3D" id="3.40.630.30">
    <property type="match status" value="1"/>
</dbReference>
<reference evidence="2 3" key="1">
    <citation type="submission" date="2019-08" db="EMBL/GenBank/DDBJ databases">
        <title>Genome of Phaeodactylibacter luteus.</title>
        <authorList>
            <person name="Bowman J.P."/>
        </authorList>
    </citation>
    <scope>NUCLEOTIDE SEQUENCE [LARGE SCALE GENOMIC DNA]</scope>
    <source>
        <strain evidence="2 3">KCTC 42180</strain>
    </source>
</reference>
<gene>
    <name evidence="2" type="ORF">FRY97_08060</name>
</gene>
<dbReference type="PANTHER" id="PTHR43792">
    <property type="entry name" value="GNAT FAMILY, PUTATIVE (AFU_ORTHOLOGUE AFUA_3G00765)-RELATED-RELATED"/>
    <property type="match status" value="1"/>
</dbReference>
<dbReference type="InterPro" id="IPR016181">
    <property type="entry name" value="Acyl_CoA_acyltransferase"/>
</dbReference>
<dbReference type="GO" id="GO:0016747">
    <property type="term" value="F:acyltransferase activity, transferring groups other than amino-acyl groups"/>
    <property type="evidence" value="ECO:0007669"/>
    <property type="project" value="InterPro"/>
</dbReference>
<proteinExistence type="predicted"/>
<evidence type="ECO:0000259" key="1">
    <source>
        <dbReference type="PROSITE" id="PS51186"/>
    </source>
</evidence>
<dbReference type="AlphaFoldDB" id="A0A5C6RP62"/>
<accession>A0A5C6RP62</accession>
<dbReference type="EMBL" id="VOOR01000013">
    <property type="protein sequence ID" value="TXB63764.1"/>
    <property type="molecule type" value="Genomic_DNA"/>
</dbReference>
<keyword evidence="3" id="KW-1185">Reference proteome</keyword>
<name>A0A5C6RP62_9BACT</name>
<dbReference type="OrthoDB" id="9788916at2"/>
<protein>
    <submittedName>
        <fullName evidence="2">GNAT family N-acetyltransferase</fullName>
    </submittedName>
</protein>
<evidence type="ECO:0000313" key="3">
    <source>
        <dbReference type="Proteomes" id="UP000321580"/>
    </source>
</evidence>
<dbReference type="InterPro" id="IPR000182">
    <property type="entry name" value="GNAT_dom"/>
</dbReference>
<evidence type="ECO:0000313" key="2">
    <source>
        <dbReference type="EMBL" id="TXB63764.1"/>
    </source>
</evidence>
<keyword evidence="2" id="KW-0808">Transferase</keyword>
<dbReference type="Pfam" id="PF13302">
    <property type="entry name" value="Acetyltransf_3"/>
    <property type="match status" value="1"/>
</dbReference>
<dbReference type="SUPFAM" id="SSF55729">
    <property type="entry name" value="Acyl-CoA N-acyltransferases (Nat)"/>
    <property type="match status" value="1"/>
</dbReference>
<dbReference type="InterPro" id="IPR051531">
    <property type="entry name" value="N-acetyltransferase"/>
</dbReference>
<comment type="caution">
    <text evidence="2">The sequence shown here is derived from an EMBL/GenBank/DDBJ whole genome shotgun (WGS) entry which is preliminary data.</text>
</comment>